<organism evidence="2 3">
    <name type="scientific">Araneus ventricosus</name>
    <name type="common">Orbweaver spider</name>
    <name type="synonym">Epeira ventricosa</name>
    <dbReference type="NCBI Taxonomy" id="182803"/>
    <lineage>
        <taxon>Eukaryota</taxon>
        <taxon>Metazoa</taxon>
        <taxon>Ecdysozoa</taxon>
        <taxon>Arthropoda</taxon>
        <taxon>Chelicerata</taxon>
        <taxon>Arachnida</taxon>
        <taxon>Araneae</taxon>
        <taxon>Araneomorphae</taxon>
        <taxon>Entelegynae</taxon>
        <taxon>Araneoidea</taxon>
        <taxon>Araneidae</taxon>
        <taxon>Araneus</taxon>
    </lineage>
</organism>
<feature type="region of interest" description="Disordered" evidence="1">
    <location>
        <begin position="1"/>
        <end position="29"/>
    </location>
</feature>
<keyword evidence="3" id="KW-1185">Reference proteome</keyword>
<dbReference type="AlphaFoldDB" id="A0A4Y2MC26"/>
<sequence>MTSTPHGLTNIPKDIGLFTDRSRSDDDSGHEVHHKIFRRFVHKYPQATTKKSIGDKSGDVGGLRRDHRVQSIYVQTTGILHRYREESILGQILMHLSEQLVTGYGLRWNFFPFNRAAKHPFPLTRSCTDRILVNSTFVQRFKLTARCRRLQ</sequence>
<dbReference type="Proteomes" id="UP000499080">
    <property type="component" value="Unassembled WGS sequence"/>
</dbReference>
<name>A0A4Y2MC26_ARAVE</name>
<evidence type="ECO:0000313" key="2">
    <source>
        <dbReference type="EMBL" id="GBN24665.1"/>
    </source>
</evidence>
<protein>
    <submittedName>
        <fullName evidence="2">Uncharacterized protein</fullName>
    </submittedName>
</protein>
<accession>A0A4Y2MC26</accession>
<comment type="caution">
    <text evidence="2">The sequence shown here is derived from an EMBL/GenBank/DDBJ whole genome shotgun (WGS) entry which is preliminary data.</text>
</comment>
<dbReference type="EMBL" id="BGPR01007150">
    <property type="protein sequence ID" value="GBN24665.1"/>
    <property type="molecule type" value="Genomic_DNA"/>
</dbReference>
<gene>
    <name evidence="2" type="ORF">AVEN_245175_1</name>
</gene>
<evidence type="ECO:0000256" key="1">
    <source>
        <dbReference type="SAM" id="MobiDB-lite"/>
    </source>
</evidence>
<reference evidence="2 3" key="1">
    <citation type="journal article" date="2019" name="Sci. Rep.">
        <title>Orb-weaving spider Araneus ventricosus genome elucidates the spidroin gene catalogue.</title>
        <authorList>
            <person name="Kono N."/>
            <person name="Nakamura H."/>
            <person name="Ohtoshi R."/>
            <person name="Moran D.A.P."/>
            <person name="Shinohara A."/>
            <person name="Yoshida Y."/>
            <person name="Fujiwara M."/>
            <person name="Mori M."/>
            <person name="Tomita M."/>
            <person name="Arakawa K."/>
        </authorList>
    </citation>
    <scope>NUCLEOTIDE SEQUENCE [LARGE SCALE GENOMIC DNA]</scope>
</reference>
<feature type="compositionally biased region" description="Basic and acidic residues" evidence="1">
    <location>
        <begin position="20"/>
        <end position="29"/>
    </location>
</feature>
<proteinExistence type="predicted"/>
<evidence type="ECO:0000313" key="3">
    <source>
        <dbReference type="Proteomes" id="UP000499080"/>
    </source>
</evidence>